<evidence type="ECO:0000256" key="2">
    <source>
        <dbReference type="ARBA" id="ARBA00013002"/>
    </source>
</evidence>
<dbReference type="SUPFAM" id="SSF53720">
    <property type="entry name" value="ALDH-like"/>
    <property type="match status" value="1"/>
</dbReference>
<evidence type="ECO:0000256" key="7">
    <source>
        <dbReference type="ARBA" id="ARBA00049024"/>
    </source>
</evidence>
<keyword evidence="3" id="KW-0028">Amino-acid biosynthesis</keyword>
<dbReference type="GeneID" id="18929067"/>
<name>F4RVF7_MELLP</name>
<keyword evidence="6" id="KW-0560">Oxidoreductase</keyword>
<dbReference type="VEuPathDB" id="FungiDB:MELLADRAFT_56861"/>
<keyword evidence="12" id="KW-0175">Coiled coil</keyword>
<dbReference type="OrthoDB" id="1934954at2759"/>
<dbReference type="AlphaFoldDB" id="F4RVF7"/>
<dbReference type="EC" id="1.2.1.41" evidence="2"/>
<evidence type="ECO:0000313" key="14">
    <source>
        <dbReference type="EMBL" id="EGG03616.1"/>
    </source>
</evidence>
<protein>
    <recommendedName>
        <fullName evidence="2">glutamate-5-semialdehyde dehydrogenase</fullName>
        <ecNumber evidence="2">1.2.1.41</ecNumber>
    </recommendedName>
    <alternativeName>
        <fullName evidence="11">Glutamate-5-semialdehyde dehydrogenase</fullName>
    </alternativeName>
    <alternativeName>
        <fullName evidence="10">Glutamyl-gamma-semialdehyde dehydrogenase</fullName>
    </alternativeName>
</protein>
<dbReference type="NCBIfam" id="TIGR00407">
    <property type="entry name" value="proA"/>
    <property type="match status" value="1"/>
</dbReference>
<dbReference type="STRING" id="747676.F4RVF7"/>
<feature type="coiled-coil region" evidence="12">
    <location>
        <begin position="53"/>
        <end position="80"/>
    </location>
</feature>
<dbReference type="InterPro" id="IPR016162">
    <property type="entry name" value="Ald_DH_N"/>
</dbReference>
<dbReference type="HOGENOM" id="CLU_030231_0_1_1"/>
<dbReference type="Gene3D" id="3.40.605.10">
    <property type="entry name" value="Aldehyde Dehydrogenase, Chain A, domain 1"/>
    <property type="match status" value="1"/>
</dbReference>
<dbReference type="InterPro" id="IPR016163">
    <property type="entry name" value="Ald_DH_C"/>
</dbReference>
<comment type="similarity">
    <text evidence="9">Belongs to the gamma-glutamyl phosphate reductase family.</text>
</comment>
<dbReference type="CDD" id="cd07079">
    <property type="entry name" value="ALDH_F18-19_ProA-GPR"/>
    <property type="match status" value="1"/>
</dbReference>
<evidence type="ECO:0000256" key="4">
    <source>
        <dbReference type="ARBA" id="ARBA00022650"/>
    </source>
</evidence>
<dbReference type="FunCoup" id="F4RVF7">
    <property type="interactions" value="264"/>
</dbReference>
<proteinExistence type="inferred from homology"/>
<dbReference type="EMBL" id="GL883123">
    <property type="protein sequence ID" value="EGG03616.1"/>
    <property type="molecule type" value="Genomic_DNA"/>
</dbReference>
<comment type="catalytic activity">
    <reaction evidence="7">
        <text>L-glutamate 5-semialdehyde + phosphate + NADP(+) = L-glutamyl 5-phosphate + NADPH + H(+)</text>
        <dbReference type="Rhea" id="RHEA:19541"/>
        <dbReference type="ChEBI" id="CHEBI:15378"/>
        <dbReference type="ChEBI" id="CHEBI:43474"/>
        <dbReference type="ChEBI" id="CHEBI:57783"/>
        <dbReference type="ChEBI" id="CHEBI:58066"/>
        <dbReference type="ChEBI" id="CHEBI:58274"/>
        <dbReference type="ChEBI" id="CHEBI:58349"/>
        <dbReference type="EC" id="1.2.1.41"/>
    </reaction>
</comment>
<dbReference type="KEGG" id="mlr:MELLADRAFT_56861"/>
<dbReference type="FunFam" id="3.40.309.10:FF:000006">
    <property type="entry name" value="Gamma-glutamyl phosphate reductase"/>
    <property type="match status" value="1"/>
</dbReference>
<gene>
    <name evidence="14" type="ORF">MELLADRAFT_56861</name>
</gene>
<dbReference type="eggNOG" id="KOG4165">
    <property type="taxonomic scope" value="Eukaryota"/>
</dbReference>
<dbReference type="Gene3D" id="3.40.309.10">
    <property type="entry name" value="Aldehyde Dehydrogenase, Chain A, domain 2"/>
    <property type="match status" value="1"/>
</dbReference>
<dbReference type="PANTHER" id="PTHR11063:SF8">
    <property type="entry name" value="DELTA-1-PYRROLINE-5-CARBOXYLATE SYNTHASE"/>
    <property type="match status" value="1"/>
</dbReference>
<dbReference type="GO" id="GO:0055129">
    <property type="term" value="P:L-proline biosynthetic process"/>
    <property type="evidence" value="ECO:0007669"/>
    <property type="project" value="UniProtKB-UniPathway"/>
</dbReference>
<organism evidence="15">
    <name type="scientific">Melampsora larici-populina (strain 98AG31 / pathotype 3-4-7)</name>
    <name type="common">Poplar leaf rust fungus</name>
    <dbReference type="NCBI Taxonomy" id="747676"/>
    <lineage>
        <taxon>Eukaryota</taxon>
        <taxon>Fungi</taxon>
        <taxon>Dikarya</taxon>
        <taxon>Basidiomycota</taxon>
        <taxon>Pucciniomycotina</taxon>
        <taxon>Pucciniomycetes</taxon>
        <taxon>Pucciniales</taxon>
        <taxon>Melampsoraceae</taxon>
        <taxon>Melampsora</taxon>
    </lineage>
</organism>
<evidence type="ECO:0000256" key="3">
    <source>
        <dbReference type="ARBA" id="ARBA00022605"/>
    </source>
</evidence>
<accession>F4RVF7</accession>
<dbReference type="InParanoid" id="F4RVF7"/>
<dbReference type="InterPro" id="IPR016161">
    <property type="entry name" value="Ald_DH/histidinol_DH"/>
</dbReference>
<sequence>MSSNSNHQIINSNSTSTSTIKSKLLSTTTTTTNANQIASSAKLAFDKFQSSSSESKNLALQSLKQTLSEHREEVIQANQLDLQAAKEDQNTTQAILNRLDLLSSPSKYDQILDGIDDVIKLDDPVGIVQSIQKLDHNLELYKVTCPIGVLLIIFESRPEVIINITALAIKSGNAAILKGGKETSQTQKVITNLIHASLVSSSLPSNLIQTVSSRSEISELLKEDQFIDLVIPRGSKQLVQNIKSNTSIPVLGHADGLCTIYVDKDAEIDTAIRCIIDAKTTYPAACNSVETVLIHRSHLTTNSRFTELILALLNSKVTLKLDQSILDTLNQSQSVTSHPLFWTNCSLSKPEDYQTEWLSLTLSIHTIDSLQEAIDHINQFSSHHTDSIISKSESNSNKFCKEVNSSSVFVNSSTRFADGYRFGFGTEIGISTSKIHARGPVGLDGLVIYKFILKSLDQNGHITNEFGDQTHQKKYLHQPIELDGSKVPY</sequence>
<evidence type="ECO:0000256" key="8">
    <source>
        <dbReference type="ARBA" id="ARBA00059423"/>
    </source>
</evidence>
<dbReference type="HAMAP" id="MF_00412">
    <property type="entry name" value="ProA"/>
    <property type="match status" value="1"/>
</dbReference>
<evidence type="ECO:0000256" key="12">
    <source>
        <dbReference type="SAM" id="Coils"/>
    </source>
</evidence>
<evidence type="ECO:0000256" key="1">
    <source>
        <dbReference type="ARBA" id="ARBA00004985"/>
    </source>
</evidence>
<evidence type="ECO:0000256" key="11">
    <source>
        <dbReference type="ARBA" id="ARBA00077451"/>
    </source>
</evidence>
<keyword evidence="15" id="KW-1185">Reference proteome</keyword>
<dbReference type="PANTHER" id="PTHR11063">
    <property type="entry name" value="GLUTAMATE SEMIALDEHYDE DEHYDROGENASE"/>
    <property type="match status" value="1"/>
</dbReference>
<dbReference type="Proteomes" id="UP000001072">
    <property type="component" value="Unassembled WGS sequence"/>
</dbReference>
<feature type="domain" description="Aldehyde dehydrogenase" evidence="13">
    <location>
        <begin position="28"/>
        <end position="299"/>
    </location>
</feature>
<dbReference type="RefSeq" id="XP_007413063.1">
    <property type="nucleotide sequence ID" value="XM_007413001.1"/>
</dbReference>
<evidence type="ECO:0000259" key="13">
    <source>
        <dbReference type="Pfam" id="PF00171"/>
    </source>
</evidence>
<dbReference type="InterPro" id="IPR015590">
    <property type="entry name" value="Aldehyde_DH_dom"/>
</dbReference>
<evidence type="ECO:0000256" key="6">
    <source>
        <dbReference type="ARBA" id="ARBA00023002"/>
    </source>
</evidence>
<evidence type="ECO:0000313" key="15">
    <source>
        <dbReference type="Proteomes" id="UP000001072"/>
    </source>
</evidence>
<dbReference type="GO" id="GO:0004350">
    <property type="term" value="F:glutamate-5-semialdehyde dehydrogenase activity"/>
    <property type="evidence" value="ECO:0007669"/>
    <property type="project" value="UniProtKB-EC"/>
</dbReference>
<evidence type="ECO:0000256" key="5">
    <source>
        <dbReference type="ARBA" id="ARBA00022857"/>
    </source>
</evidence>
<dbReference type="NCBIfam" id="NF001221">
    <property type="entry name" value="PRK00197.1"/>
    <property type="match status" value="1"/>
</dbReference>
<keyword evidence="4" id="KW-0641">Proline biosynthesis</keyword>
<keyword evidence="5" id="KW-0521">NADP</keyword>
<reference evidence="15" key="1">
    <citation type="journal article" date="2011" name="Proc. Natl. Acad. Sci. U.S.A.">
        <title>Obligate biotrophy features unraveled by the genomic analysis of rust fungi.</title>
        <authorList>
            <person name="Duplessis S."/>
            <person name="Cuomo C.A."/>
            <person name="Lin Y.-C."/>
            <person name="Aerts A."/>
            <person name="Tisserant E."/>
            <person name="Veneault-Fourrey C."/>
            <person name="Joly D.L."/>
            <person name="Hacquard S."/>
            <person name="Amselem J."/>
            <person name="Cantarel B.L."/>
            <person name="Chiu R."/>
            <person name="Coutinho P.M."/>
            <person name="Feau N."/>
            <person name="Field M."/>
            <person name="Frey P."/>
            <person name="Gelhaye E."/>
            <person name="Goldberg J."/>
            <person name="Grabherr M.G."/>
            <person name="Kodira C.D."/>
            <person name="Kohler A."/>
            <person name="Kuees U."/>
            <person name="Lindquist E.A."/>
            <person name="Lucas S.M."/>
            <person name="Mago R."/>
            <person name="Mauceli E."/>
            <person name="Morin E."/>
            <person name="Murat C."/>
            <person name="Pangilinan J.L."/>
            <person name="Park R."/>
            <person name="Pearson M."/>
            <person name="Quesneville H."/>
            <person name="Rouhier N."/>
            <person name="Sakthikumar S."/>
            <person name="Salamov A.A."/>
            <person name="Schmutz J."/>
            <person name="Selles B."/>
            <person name="Shapiro H."/>
            <person name="Tanguay P."/>
            <person name="Tuskan G.A."/>
            <person name="Henrissat B."/>
            <person name="Van de Peer Y."/>
            <person name="Rouze P."/>
            <person name="Ellis J.G."/>
            <person name="Dodds P.N."/>
            <person name="Schein J.E."/>
            <person name="Zhong S."/>
            <person name="Hamelin R.C."/>
            <person name="Grigoriev I.V."/>
            <person name="Szabo L.J."/>
            <person name="Martin F."/>
        </authorList>
    </citation>
    <scope>NUCLEOTIDE SEQUENCE [LARGE SCALE GENOMIC DNA]</scope>
    <source>
        <strain evidence="15">98AG31 / pathotype 3-4-7</strain>
    </source>
</reference>
<dbReference type="Pfam" id="PF00171">
    <property type="entry name" value="Aldedh"/>
    <property type="match status" value="1"/>
</dbReference>
<dbReference type="InterPro" id="IPR000965">
    <property type="entry name" value="GPR_dom"/>
</dbReference>
<evidence type="ECO:0000256" key="10">
    <source>
        <dbReference type="ARBA" id="ARBA00075718"/>
    </source>
</evidence>
<evidence type="ECO:0000256" key="9">
    <source>
        <dbReference type="ARBA" id="ARBA00060997"/>
    </source>
</evidence>
<dbReference type="UniPathway" id="UPA00098">
    <property type="reaction ID" value="UER00360"/>
</dbReference>
<comment type="function">
    <text evidence="8">Catalyzes the NADPH dependent reduction of L-gamma-glutamyl 5-phosphate into L-glutamate 5-semialdehyde and phosphate. The product spontaneously undergoes cyclization to form 1-pyrroline-5-carboxylate.</text>
</comment>
<comment type="pathway">
    <text evidence="1">Amino-acid biosynthesis; L-proline biosynthesis; L-glutamate 5-semialdehyde from L-glutamate: step 2/2.</text>
</comment>